<keyword evidence="9" id="KW-0812">Transmembrane</keyword>
<keyword evidence="9" id="KW-1133">Transmembrane helix</keyword>
<dbReference type="InterPro" id="IPR003661">
    <property type="entry name" value="HisK_dim/P_dom"/>
</dbReference>
<comment type="subcellular location">
    <subcellularLocation>
        <location evidence="2">Membrane</location>
    </subcellularLocation>
</comment>
<evidence type="ECO:0000256" key="2">
    <source>
        <dbReference type="ARBA" id="ARBA00004370"/>
    </source>
</evidence>
<accession>A0A9D1HFG5</accession>
<evidence type="ECO:0000256" key="5">
    <source>
        <dbReference type="ARBA" id="ARBA00022679"/>
    </source>
</evidence>
<dbReference type="SUPFAM" id="SSF47384">
    <property type="entry name" value="Homodimeric domain of signal transducing histidine kinase"/>
    <property type="match status" value="1"/>
</dbReference>
<evidence type="ECO:0000256" key="6">
    <source>
        <dbReference type="ARBA" id="ARBA00022777"/>
    </source>
</evidence>
<keyword evidence="4" id="KW-0597">Phosphoprotein</keyword>
<dbReference type="InterPro" id="IPR003594">
    <property type="entry name" value="HATPase_dom"/>
</dbReference>
<dbReference type="EC" id="2.7.13.3" evidence="3"/>
<dbReference type="InterPro" id="IPR003660">
    <property type="entry name" value="HAMP_dom"/>
</dbReference>
<evidence type="ECO:0000256" key="1">
    <source>
        <dbReference type="ARBA" id="ARBA00000085"/>
    </source>
</evidence>
<dbReference type="CDD" id="cd06225">
    <property type="entry name" value="HAMP"/>
    <property type="match status" value="1"/>
</dbReference>
<feature type="transmembrane region" description="Helical" evidence="9">
    <location>
        <begin position="210"/>
        <end position="229"/>
    </location>
</feature>
<organism evidence="12 13">
    <name type="scientific">Candidatus Onthocola gallistercoris</name>
    <dbReference type="NCBI Taxonomy" id="2840876"/>
    <lineage>
        <taxon>Bacteria</taxon>
        <taxon>Bacillati</taxon>
        <taxon>Bacillota</taxon>
        <taxon>Bacilli</taxon>
        <taxon>Candidatus Onthocola</taxon>
    </lineage>
</organism>
<evidence type="ECO:0000256" key="8">
    <source>
        <dbReference type="SAM" id="Coils"/>
    </source>
</evidence>
<dbReference type="InterPro" id="IPR005467">
    <property type="entry name" value="His_kinase_dom"/>
</dbReference>
<reference evidence="12" key="2">
    <citation type="journal article" date="2021" name="PeerJ">
        <title>Extensive microbial diversity within the chicken gut microbiome revealed by metagenomics and culture.</title>
        <authorList>
            <person name="Gilroy R."/>
            <person name="Ravi A."/>
            <person name="Getino M."/>
            <person name="Pursley I."/>
            <person name="Horton D.L."/>
            <person name="Alikhan N.F."/>
            <person name="Baker D."/>
            <person name="Gharbi K."/>
            <person name="Hall N."/>
            <person name="Watson M."/>
            <person name="Adriaenssens E.M."/>
            <person name="Foster-Nyarko E."/>
            <person name="Jarju S."/>
            <person name="Secka A."/>
            <person name="Antonio M."/>
            <person name="Oren A."/>
            <person name="Chaudhuri R.R."/>
            <person name="La Ragione R."/>
            <person name="Hildebrand F."/>
            <person name="Pallen M.J."/>
        </authorList>
    </citation>
    <scope>NUCLEOTIDE SEQUENCE</scope>
    <source>
        <strain evidence="12">CHK187-14744</strain>
    </source>
</reference>
<keyword evidence="7" id="KW-0902">Two-component regulatory system</keyword>
<dbReference type="GO" id="GO:0016036">
    <property type="term" value="P:cellular response to phosphate starvation"/>
    <property type="evidence" value="ECO:0007669"/>
    <property type="project" value="TreeGrafter"/>
</dbReference>
<evidence type="ECO:0000259" key="11">
    <source>
        <dbReference type="PROSITE" id="PS50885"/>
    </source>
</evidence>
<dbReference type="Gene3D" id="3.30.565.10">
    <property type="entry name" value="Histidine kinase-like ATPase, C-terminal domain"/>
    <property type="match status" value="1"/>
</dbReference>
<dbReference type="InterPro" id="IPR050351">
    <property type="entry name" value="BphY/WalK/GraS-like"/>
</dbReference>
<proteinExistence type="predicted"/>
<feature type="coiled-coil region" evidence="8">
    <location>
        <begin position="271"/>
        <end position="302"/>
    </location>
</feature>
<dbReference type="PROSITE" id="PS50885">
    <property type="entry name" value="HAMP"/>
    <property type="match status" value="1"/>
</dbReference>
<keyword evidence="6" id="KW-0418">Kinase</keyword>
<dbReference type="SUPFAM" id="SSF158472">
    <property type="entry name" value="HAMP domain-like"/>
    <property type="match status" value="1"/>
</dbReference>
<keyword evidence="5" id="KW-0808">Transferase</keyword>
<name>A0A9D1HFG5_9FIRM</name>
<feature type="domain" description="Histidine kinase" evidence="10">
    <location>
        <begin position="312"/>
        <end position="528"/>
    </location>
</feature>
<evidence type="ECO:0000256" key="4">
    <source>
        <dbReference type="ARBA" id="ARBA00022553"/>
    </source>
</evidence>
<dbReference type="AlphaFoldDB" id="A0A9D1HFG5"/>
<dbReference type="SMART" id="SM00387">
    <property type="entry name" value="HATPase_c"/>
    <property type="match status" value="1"/>
</dbReference>
<dbReference type="GO" id="GO:0005886">
    <property type="term" value="C:plasma membrane"/>
    <property type="evidence" value="ECO:0007669"/>
    <property type="project" value="TreeGrafter"/>
</dbReference>
<dbReference type="SMART" id="SM00304">
    <property type="entry name" value="HAMP"/>
    <property type="match status" value="1"/>
</dbReference>
<gene>
    <name evidence="12" type="ORF">IAB63_04710</name>
</gene>
<dbReference type="EMBL" id="DVLT01000034">
    <property type="protein sequence ID" value="HIU02533.1"/>
    <property type="molecule type" value="Genomic_DNA"/>
</dbReference>
<dbReference type="SMART" id="SM00388">
    <property type="entry name" value="HisKA"/>
    <property type="match status" value="1"/>
</dbReference>
<dbReference type="FunFam" id="1.10.287.130:FF:000001">
    <property type="entry name" value="Two-component sensor histidine kinase"/>
    <property type="match status" value="1"/>
</dbReference>
<evidence type="ECO:0000259" key="10">
    <source>
        <dbReference type="PROSITE" id="PS50109"/>
    </source>
</evidence>
<protein>
    <recommendedName>
        <fullName evidence="3">histidine kinase</fullName>
        <ecNumber evidence="3">2.7.13.3</ecNumber>
    </recommendedName>
</protein>
<comment type="caution">
    <text evidence="12">The sequence shown here is derived from an EMBL/GenBank/DDBJ whole genome shotgun (WGS) entry which is preliminary data.</text>
</comment>
<dbReference type="InterPro" id="IPR036097">
    <property type="entry name" value="HisK_dim/P_sf"/>
</dbReference>
<dbReference type="Gene3D" id="1.10.287.130">
    <property type="match status" value="1"/>
</dbReference>
<keyword evidence="9" id="KW-0472">Membrane</keyword>
<evidence type="ECO:0000313" key="12">
    <source>
        <dbReference type="EMBL" id="HIU02533.1"/>
    </source>
</evidence>
<dbReference type="InterPro" id="IPR036890">
    <property type="entry name" value="HATPase_C_sf"/>
</dbReference>
<comment type="catalytic activity">
    <reaction evidence="1">
        <text>ATP + protein L-histidine = ADP + protein N-phospho-L-histidine.</text>
        <dbReference type="EC" id="2.7.13.3"/>
    </reaction>
</comment>
<dbReference type="Gene3D" id="6.10.340.10">
    <property type="match status" value="1"/>
</dbReference>
<keyword evidence="8" id="KW-0175">Coiled coil</keyword>
<dbReference type="Pfam" id="PF00512">
    <property type="entry name" value="HisKA"/>
    <property type="match status" value="1"/>
</dbReference>
<evidence type="ECO:0000256" key="3">
    <source>
        <dbReference type="ARBA" id="ARBA00012438"/>
    </source>
</evidence>
<dbReference type="Proteomes" id="UP000824164">
    <property type="component" value="Unassembled WGS sequence"/>
</dbReference>
<feature type="domain" description="HAMP" evidence="11">
    <location>
        <begin position="231"/>
        <end position="283"/>
    </location>
</feature>
<reference evidence="12" key="1">
    <citation type="submission" date="2020-10" db="EMBL/GenBank/DDBJ databases">
        <authorList>
            <person name="Gilroy R."/>
        </authorList>
    </citation>
    <scope>NUCLEOTIDE SEQUENCE</scope>
    <source>
        <strain evidence="12">CHK187-14744</strain>
    </source>
</reference>
<sequence length="532" mass="60441">MKQSLRFKLSVTLLATVLTTLLVTVLASNLFLEQYYSYGKRNTLVSAFHQINTIYQNTPVTDNNVAAVPGWEPFGSDSINSLKSIVNGELAMERLSQKNNIAIMVYKIEGKTEINDTTLYDLGVVFSTMGNTSTSDSTSEGFNIYKDYVRSADRESFRTDSKDYSIQQVYVSRLDSSYIYLNGMLDNGYYVMLRTSLQSIEDGAAISNQFYIYVTIGISCISFIFMLFISKKFTSQILDLAHIAKKMSELDFDTKYPVTTEDEIGVLGQSINTLSETLETTLRELKNANAQLKKDLDEKIQIDEMRKEFLSNVSHELKTPIALIQGYAEGLQENISDDQESREFYCDVIMDEAAKMNGIVKKLLDLNQIEFGADTLNIEHFDIVDTVSNMVDSSDILFRQKEVTLKFESEDSIYVWGDVYLIEESFSNYLSNALNHVDGEKIIRVKVEKQGDKARVSVFNTGERIPEEDIDNIWIKFYKVDKARTREYGGSGVGLSIVKATMERLGQKYGVENHEDGVEFWFELDASENREI</sequence>
<dbReference type="GO" id="GO:0000155">
    <property type="term" value="F:phosphorelay sensor kinase activity"/>
    <property type="evidence" value="ECO:0007669"/>
    <property type="project" value="InterPro"/>
</dbReference>
<dbReference type="SUPFAM" id="SSF55874">
    <property type="entry name" value="ATPase domain of HSP90 chaperone/DNA topoisomerase II/histidine kinase"/>
    <property type="match status" value="1"/>
</dbReference>
<dbReference type="CDD" id="cd00082">
    <property type="entry name" value="HisKA"/>
    <property type="match status" value="1"/>
</dbReference>
<dbReference type="Pfam" id="PF00672">
    <property type="entry name" value="HAMP"/>
    <property type="match status" value="1"/>
</dbReference>
<evidence type="ECO:0000256" key="7">
    <source>
        <dbReference type="ARBA" id="ARBA00023012"/>
    </source>
</evidence>
<evidence type="ECO:0000313" key="13">
    <source>
        <dbReference type="Proteomes" id="UP000824164"/>
    </source>
</evidence>
<dbReference type="Pfam" id="PF02518">
    <property type="entry name" value="HATPase_c"/>
    <property type="match status" value="1"/>
</dbReference>
<dbReference type="PANTHER" id="PTHR45453:SF3">
    <property type="entry name" value="HISTIDINE KINASE"/>
    <property type="match status" value="1"/>
</dbReference>
<evidence type="ECO:0000256" key="9">
    <source>
        <dbReference type="SAM" id="Phobius"/>
    </source>
</evidence>
<dbReference type="GO" id="GO:0004721">
    <property type="term" value="F:phosphoprotein phosphatase activity"/>
    <property type="evidence" value="ECO:0007669"/>
    <property type="project" value="TreeGrafter"/>
</dbReference>
<dbReference type="PROSITE" id="PS50109">
    <property type="entry name" value="HIS_KIN"/>
    <property type="match status" value="1"/>
</dbReference>
<dbReference type="PANTHER" id="PTHR45453">
    <property type="entry name" value="PHOSPHATE REGULON SENSOR PROTEIN PHOR"/>
    <property type="match status" value="1"/>
</dbReference>